<reference evidence="3" key="2">
    <citation type="journal article" date="2019" name="IMA Fungus">
        <title>Genome sequencing and comparison of five Tilletia species to identify candidate genes for the detection of regulated species infecting wheat.</title>
        <authorList>
            <person name="Nguyen H.D.T."/>
            <person name="Sultana T."/>
            <person name="Kesanakurti P."/>
            <person name="Hambleton S."/>
        </authorList>
    </citation>
    <scope>NUCLEOTIDE SEQUENCE</scope>
    <source>
        <strain evidence="3">DAOMC 238032</strain>
    </source>
</reference>
<feature type="region of interest" description="Disordered" evidence="1">
    <location>
        <begin position="33"/>
        <end position="52"/>
    </location>
</feature>
<comment type="caution">
    <text evidence="3">The sequence shown here is derived from an EMBL/GenBank/DDBJ whole genome shotgun (WGS) entry which is preliminary data.</text>
</comment>
<name>A0A177VG95_9BASI</name>
<dbReference type="Proteomes" id="UP000077671">
    <property type="component" value="Unassembled WGS sequence"/>
</dbReference>
<gene>
    <name evidence="3" type="ORF">A4X03_0g2416</name>
</gene>
<feature type="chain" id="PRO_5043354805" evidence="2">
    <location>
        <begin position="26"/>
        <end position="128"/>
    </location>
</feature>
<dbReference type="AlphaFoldDB" id="A0A177VG95"/>
<accession>A0A177VG95</accession>
<feature type="signal peptide" evidence="2">
    <location>
        <begin position="1"/>
        <end position="25"/>
    </location>
</feature>
<protein>
    <submittedName>
        <fullName evidence="3">Uncharacterized protein</fullName>
    </submittedName>
</protein>
<sequence>MDNLRLRLPLLFLLPLLFVILLVNSAPLPRQAYTSCPAPPRPSPLEVRSGPPVRADEDLLENLLMTHHDNWQRLKTEARRLRLQHFENMTPSVERRIQRLLAASRGAREGARQVMAEIDELEEAGIRI</sequence>
<evidence type="ECO:0000256" key="1">
    <source>
        <dbReference type="SAM" id="MobiDB-lite"/>
    </source>
</evidence>
<organism evidence="3 4">
    <name type="scientific">Tilletia caries</name>
    <name type="common">wheat bunt fungus</name>
    <dbReference type="NCBI Taxonomy" id="13290"/>
    <lineage>
        <taxon>Eukaryota</taxon>
        <taxon>Fungi</taxon>
        <taxon>Dikarya</taxon>
        <taxon>Basidiomycota</taxon>
        <taxon>Ustilaginomycotina</taxon>
        <taxon>Exobasidiomycetes</taxon>
        <taxon>Tilletiales</taxon>
        <taxon>Tilletiaceae</taxon>
        <taxon>Tilletia</taxon>
    </lineage>
</organism>
<dbReference type="EMBL" id="LWDD02000233">
    <property type="protein sequence ID" value="KAE8262486.1"/>
    <property type="molecule type" value="Genomic_DNA"/>
</dbReference>
<reference evidence="3" key="1">
    <citation type="submission" date="2016-04" db="EMBL/GenBank/DDBJ databases">
        <authorList>
            <person name="Nguyen H.D."/>
            <person name="Kesanakurti P."/>
            <person name="Cullis J."/>
            <person name="Levesque C.A."/>
            <person name="Hambleton S."/>
        </authorList>
    </citation>
    <scope>NUCLEOTIDE SEQUENCE</scope>
    <source>
        <strain evidence="3">DAOMC 238032</strain>
    </source>
</reference>
<proteinExistence type="predicted"/>
<evidence type="ECO:0000256" key="2">
    <source>
        <dbReference type="SAM" id="SignalP"/>
    </source>
</evidence>
<keyword evidence="2" id="KW-0732">Signal</keyword>
<evidence type="ECO:0000313" key="3">
    <source>
        <dbReference type="EMBL" id="KAE8262486.1"/>
    </source>
</evidence>
<evidence type="ECO:0000313" key="4">
    <source>
        <dbReference type="Proteomes" id="UP000077671"/>
    </source>
</evidence>